<reference evidence="3 4" key="1">
    <citation type="submission" date="2020-01" db="EMBL/GenBank/DDBJ databases">
        <authorList>
            <person name="Kim M.K."/>
        </authorList>
    </citation>
    <scope>NUCLEOTIDE SEQUENCE [LARGE SCALE GENOMIC DNA]</scope>
    <source>
        <strain evidence="3 4">172606-1</strain>
    </source>
</reference>
<evidence type="ECO:0000256" key="1">
    <source>
        <dbReference type="ARBA" id="ARBA00023002"/>
    </source>
</evidence>
<dbReference type="SUPFAM" id="SSF51730">
    <property type="entry name" value="FAD-linked oxidoreductase"/>
    <property type="match status" value="1"/>
</dbReference>
<dbReference type="GO" id="GO:0004657">
    <property type="term" value="F:proline dehydrogenase activity"/>
    <property type="evidence" value="ECO:0007669"/>
    <property type="project" value="InterPro"/>
</dbReference>
<dbReference type="PANTHER" id="PTHR13914">
    <property type="entry name" value="PROLINE OXIDASE"/>
    <property type="match status" value="1"/>
</dbReference>
<dbReference type="PANTHER" id="PTHR13914:SF0">
    <property type="entry name" value="PROLINE DEHYDROGENASE 1, MITOCHONDRIAL"/>
    <property type="match status" value="1"/>
</dbReference>
<name>A0A6C0GKC3_9BACT</name>
<evidence type="ECO:0000259" key="2">
    <source>
        <dbReference type="Pfam" id="PF01619"/>
    </source>
</evidence>
<evidence type="ECO:0000313" key="3">
    <source>
        <dbReference type="EMBL" id="QHT68397.1"/>
    </source>
</evidence>
<dbReference type="InterPro" id="IPR029041">
    <property type="entry name" value="FAD-linked_oxidoreductase-like"/>
</dbReference>
<gene>
    <name evidence="3" type="ORF">GXP67_17990</name>
</gene>
<protein>
    <submittedName>
        <fullName evidence="3">Proline dehydrogenase</fullName>
    </submittedName>
</protein>
<keyword evidence="1" id="KW-0560">Oxidoreductase</keyword>
<dbReference type="RefSeq" id="WP_162444410.1">
    <property type="nucleotide sequence ID" value="NZ_CP048222.1"/>
</dbReference>
<dbReference type="KEGG" id="rhoz:GXP67_17990"/>
<dbReference type="Gene3D" id="3.20.20.220">
    <property type="match status" value="1"/>
</dbReference>
<dbReference type="Proteomes" id="UP000480178">
    <property type="component" value="Chromosome"/>
</dbReference>
<evidence type="ECO:0000313" key="4">
    <source>
        <dbReference type="Proteomes" id="UP000480178"/>
    </source>
</evidence>
<dbReference type="InterPro" id="IPR002872">
    <property type="entry name" value="Proline_DH_dom"/>
</dbReference>
<dbReference type="GO" id="GO:0071949">
    <property type="term" value="F:FAD binding"/>
    <property type="evidence" value="ECO:0007669"/>
    <property type="project" value="TreeGrafter"/>
</dbReference>
<dbReference type="InterPro" id="IPR015659">
    <property type="entry name" value="Proline_oxidase"/>
</dbReference>
<dbReference type="AlphaFoldDB" id="A0A6C0GKC3"/>
<feature type="domain" description="Proline dehydrogenase" evidence="2">
    <location>
        <begin position="83"/>
        <end position="379"/>
    </location>
</feature>
<dbReference type="GO" id="GO:0010133">
    <property type="term" value="P:L-proline catabolic process to L-glutamate"/>
    <property type="evidence" value="ECO:0007669"/>
    <property type="project" value="TreeGrafter"/>
</dbReference>
<keyword evidence="4" id="KW-1185">Reference proteome</keyword>
<sequence>MTLTQKVPVSFEDTATAFASKSDLDLKKMHLLFAAMNSNMLVNTGTFFIKTALRFRLPVKTPIKYTLFEQFCGGETIADCEGAIQSLASYNIKTILDYSVEGEKTEQSFDATAREIIATIERAKGDPNIPFSVFKVTGIAASEVLEKVQRRTHMTDPEIASYELARRRVDAICKKAYENKVRIFIDGEESWIQDTIDKLAYAMMEKYNKEQAIVYNTYQMYRKASLENLKKAFHYAAMNNYYLGAKLVRGAYMEKERDEAAKRGLPDPIQPDKESTDRDFDSSLVFCMNEKQRISICAGSHNEQSNYYLTVLMEKHGITPQDPRVYFAQLYGMSDHISYNLAQAGYNVAKYVPYGPIEAVMPYLFRRAEENTSISGQSSREYKLIQKELRRRKKAQAGR</sequence>
<dbReference type="EMBL" id="CP048222">
    <property type="protein sequence ID" value="QHT68397.1"/>
    <property type="molecule type" value="Genomic_DNA"/>
</dbReference>
<proteinExistence type="predicted"/>
<accession>A0A6C0GKC3</accession>
<organism evidence="3 4">
    <name type="scientific">Rhodocytophaga rosea</name>
    <dbReference type="NCBI Taxonomy" id="2704465"/>
    <lineage>
        <taxon>Bacteria</taxon>
        <taxon>Pseudomonadati</taxon>
        <taxon>Bacteroidota</taxon>
        <taxon>Cytophagia</taxon>
        <taxon>Cytophagales</taxon>
        <taxon>Rhodocytophagaceae</taxon>
        <taxon>Rhodocytophaga</taxon>
    </lineage>
</organism>
<dbReference type="Pfam" id="PF01619">
    <property type="entry name" value="Pro_dh"/>
    <property type="match status" value="1"/>
</dbReference>